<protein>
    <submittedName>
        <fullName evidence="1">Unnamed protein product</fullName>
    </submittedName>
</protein>
<sequence>MSKSINVLGIDSHGRFLTCVLSQLLGSTSTSVTQLFTTQTLRDDFNKLGNEMVYTNLASKSDYFRFTANANALLLDENKTTLRPNTQLQNVIITPNALQNTYTLNRYKHYITPETTLVFVNPFYKKVYNVINSVWPDESSRPNVFQALSTHGLKPVNKFDVEQFTMGDFKISACPVSGGFAEFLVDQEQLFSDTGDLPEVVCDLIESPILKATYYPFKNLLVYQLEKLVVDSCLTPLQVLLLGGEKGSLKSEHLEHLVLAQLREVLGVLDRTSTYKKLCVLNPAVKSVLGLERMFDTICNLAVEVYNEGESEVFDYQSFLEICNSSTGFISIEGKKVGLETPMTDAMLAIVRAKCDTFNEKGLDDIPFVR</sequence>
<proteinExistence type="predicted"/>
<accession>A0ACB5TAR6</accession>
<gene>
    <name evidence="1" type="ORF">Amon02_000707000</name>
</gene>
<dbReference type="EMBL" id="BSXS01005734">
    <property type="protein sequence ID" value="GME84751.1"/>
    <property type="molecule type" value="Genomic_DNA"/>
</dbReference>
<comment type="caution">
    <text evidence="1">The sequence shown here is derived from an EMBL/GenBank/DDBJ whole genome shotgun (WGS) entry which is preliminary data.</text>
</comment>
<dbReference type="Proteomes" id="UP001165064">
    <property type="component" value="Unassembled WGS sequence"/>
</dbReference>
<organism evidence="1 2">
    <name type="scientific">Ambrosiozyma monospora</name>
    <name type="common">Yeast</name>
    <name type="synonym">Endomycopsis monosporus</name>
    <dbReference type="NCBI Taxonomy" id="43982"/>
    <lineage>
        <taxon>Eukaryota</taxon>
        <taxon>Fungi</taxon>
        <taxon>Dikarya</taxon>
        <taxon>Ascomycota</taxon>
        <taxon>Saccharomycotina</taxon>
        <taxon>Pichiomycetes</taxon>
        <taxon>Pichiales</taxon>
        <taxon>Pichiaceae</taxon>
        <taxon>Ambrosiozyma</taxon>
    </lineage>
</organism>
<keyword evidence="2" id="KW-1185">Reference proteome</keyword>
<name>A0ACB5TAR6_AMBMO</name>
<evidence type="ECO:0000313" key="1">
    <source>
        <dbReference type="EMBL" id="GME84751.1"/>
    </source>
</evidence>
<reference evidence="1" key="1">
    <citation type="submission" date="2023-04" db="EMBL/GenBank/DDBJ databases">
        <title>Ambrosiozyma monospora NBRC 10751.</title>
        <authorList>
            <person name="Ichikawa N."/>
            <person name="Sato H."/>
            <person name="Tonouchi N."/>
        </authorList>
    </citation>
    <scope>NUCLEOTIDE SEQUENCE</scope>
    <source>
        <strain evidence="1">NBRC 10751</strain>
    </source>
</reference>
<evidence type="ECO:0000313" key="2">
    <source>
        <dbReference type="Proteomes" id="UP001165064"/>
    </source>
</evidence>